<evidence type="ECO:0000313" key="3">
    <source>
        <dbReference type="EMBL" id="KVG76567.1"/>
    </source>
</evidence>
<reference evidence="3 4" key="1">
    <citation type="submission" date="2015-11" db="EMBL/GenBank/DDBJ databases">
        <title>Expanding the genomic diversity of Burkholderia species for the development of highly accurate diagnostics.</title>
        <authorList>
            <person name="Sahl J."/>
            <person name="Keim P."/>
            <person name="Wagner D."/>
        </authorList>
    </citation>
    <scope>NUCLEOTIDE SEQUENCE [LARGE SCALE GENOMIC DNA]</scope>
    <source>
        <strain evidence="3 4">MSMB2036</strain>
    </source>
</reference>
<dbReference type="SUPFAM" id="SSF49401">
    <property type="entry name" value="Bacterial adhesins"/>
    <property type="match status" value="1"/>
</dbReference>
<evidence type="ECO:0000259" key="2">
    <source>
        <dbReference type="Pfam" id="PF00419"/>
    </source>
</evidence>
<evidence type="ECO:0000313" key="4">
    <source>
        <dbReference type="Proteomes" id="UP000064029"/>
    </source>
</evidence>
<accession>A0A103RZ26</accession>
<organism evidence="3 4">
    <name type="scientific">Burkholderia ubonensis</name>
    <dbReference type="NCBI Taxonomy" id="101571"/>
    <lineage>
        <taxon>Bacteria</taxon>
        <taxon>Pseudomonadati</taxon>
        <taxon>Pseudomonadota</taxon>
        <taxon>Betaproteobacteria</taxon>
        <taxon>Burkholderiales</taxon>
        <taxon>Burkholderiaceae</taxon>
        <taxon>Burkholderia</taxon>
        <taxon>Burkholderia cepacia complex</taxon>
    </lineage>
</organism>
<dbReference type="InterPro" id="IPR036937">
    <property type="entry name" value="Adhesion_dom_fimbrial_sf"/>
</dbReference>
<dbReference type="InterPro" id="IPR008966">
    <property type="entry name" value="Adhesion_dom_sf"/>
</dbReference>
<dbReference type="PANTHER" id="PTHR33420:SF3">
    <property type="entry name" value="FIMBRIAL SUBUNIT ELFA"/>
    <property type="match status" value="1"/>
</dbReference>
<name>A0A103RZ26_9BURK</name>
<sequence length="162" mass="16937">MVNEPNSVMGGSYTKDLLSFMFSSAQIVDTSCNVTKKNIGVDMGRVPQGDFNGPGTTAQLRSFTIDLNCTPGAMINLTLDDTYKNASYPGTINLSDATAKGVGIQIVDAAQNRPFPIGETRPVGVASSGSASIGLGARYIQTGQTITGGKANSVLTFTVTYR</sequence>
<dbReference type="Gene3D" id="2.60.40.1090">
    <property type="entry name" value="Fimbrial-type adhesion domain"/>
    <property type="match status" value="1"/>
</dbReference>
<dbReference type="InterPro" id="IPR000259">
    <property type="entry name" value="Adhesion_dom_fimbrial"/>
</dbReference>
<dbReference type="AlphaFoldDB" id="A0A103RZ26"/>
<dbReference type="InterPro" id="IPR050263">
    <property type="entry name" value="Bact_Fimbrial_Adh_Pro"/>
</dbReference>
<dbReference type="Proteomes" id="UP000064029">
    <property type="component" value="Unassembled WGS sequence"/>
</dbReference>
<dbReference type="GO" id="GO:0043709">
    <property type="term" value="P:cell adhesion involved in single-species biofilm formation"/>
    <property type="evidence" value="ECO:0007669"/>
    <property type="project" value="TreeGrafter"/>
</dbReference>
<evidence type="ECO:0000256" key="1">
    <source>
        <dbReference type="ARBA" id="ARBA00022729"/>
    </source>
</evidence>
<gene>
    <name evidence="3" type="ORF">WJ33_12815</name>
</gene>
<comment type="caution">
    <text evidence="3">The sequence shown here is derived from an EMBL/GenBank/DDBJ whole genome shotgun (WGS) entry which is preliminary data.</text>
</comment>
<keyword evidence="1" id="KW-0732">Signal</keyword>
<dbReference type="EMBL" id="LOXM01000009">
    <property type="protein sequence ID" value="KVG76567.1"/>
    <property type="molecule type" value="Genomic_DNA"/>
</dbReference>
<dbReference type="PANTHER" id="PTHR33420">
    <property type="entry name" value="FIMBRIAL SUBUNIT ELFA-RELATED"/>
    <property type="match status" value="1"/>
</dbReference>
<protein>
    <recommendedName>
        <fullName evidence="2">Fimbrial-type adhesion domain-containing protein</fullName>
    </recommendedName>
</protein>
<dbReference type="Pfam" id="PF00419">
    <property type="entry name" value="Fimbrial"/>
    <property type="match status" value="1"/>
</dbReference>
<feature type="domain" description="Fimbrial-type adhesion" evidence="2">
    <location>
        <begin position="25"/>
        <end position="161"/>
    </location>
</feature>
<dbReference type="GO" id="GO:0009289">
    <property type="term" value="C:pilus"/>
    <property type="evidence" value="ECO:0007669"/>
    <property type="project" value="InterPro"/>
</dbReference>
<proteinExistence type="predicted"/>